<dbReference type="AlphaFoldDB" id="M8B6Y1"/>
<evidence type="ECO:0000313" key="1">
    <source>
        <dbReference type="EnsemblPlants" id="EMT12522"/>
    </source>
</evidence>
<organism evidence="1">
    <name type="scientific">Aegilops tauschii</name>
    <name type="common">Tausch's goatgrass</name>
    <name type="synonym">Aegilops squarrosa</name>
    <dbReference type="NCBI Taxonomy" id="37682"/>
    <lineage>
        <taxon>Eukaryota</taxon>
        <taxon>Viridiplantae</taxon>
        <taxon>Streptophyta</taxon>
        <taxon>Embryophyta</taxon>
        <taxon>Tracheophyta</taxon>
        <taxon>Spermatophyta</taxon>
        <taxon>Magnoliopsida</taxon>
        <taxon>Liliopsida</taxon>
        <taxon>Poales</taxon>
        <taxon>Poaceae</taxon>
        <taxon>BOP clade</taxon>
        <taxon>Pooideae</taxon>
        <taxon>Triticodae</taxon>
        <taxon>Triticeae</taxon>
        <taxon>Triticinae</taxon>
        <taxon>Aegilops</taxon>
    </lineage>
</organism>
<accession>M8B6Y1</accession>
<dbReference type="EnsemblPlants" id="EMT12522">
    <property type="protein sequence ID" value="EMT12522"/>
    <property type="gene ID" value="F775_33083"/>
</dbReference>
<sequence length="90" mass="9342">MSSPSSSVDLPWQARGGGVFDVGQGSALVLASYPVLLLLVLLSAFVRYVWIALALYCAILFLLSCTGRLLAGPVVFVKDDATAGGERGGP</sequence>
<name>M8B6Y1_AEGTA</name>
<proteinExistence type="predicted"/>
<reference evidence="1" key="1">
    <citation type="submission" date="2015-06" db="UniProtKB">
        <authorList>
            <consortium name="EnsemblPlants"/>
        </authorList>
    </citation>
    <scope>IDENTIFICATION</scope>
</reference>
<protein>
    <submittedName>
        <fullName evidence="1">Uncharacterized protein</fullName>
    </submittedName>
</protein>